<dbReference type="InterPro" id="IPR029063">
    <property type="entry name" value="SAM-dependent_MTases_sf"/>
</dbReference>
<keyword evidence="5" id="KW-0949">S-adenosyl-L-methionine</keyword>
<dbReference type="CDD" id="cd02440">
    <property type="entry name" value="AdoMet_MTases"/>
    <property type="match status" value="1"/>
</dbReference>
<dbReference type="SUPFAM" id="SSF53335">
    <property type="entry name" value="S-adenosyl-L-methionine-dependent methyltransferases"/>
    <property type="match status" value="1"/>
</dbReference>
<gene>
    <name evidence="8" type="primary">cbiE</name>
    <name evidence="8" type="ORF">IU449_05500</name>
</gene>
<feature type="compositionally biased region" description="Basic and acidic residues" evidence="6">
    <location>
        <begin position="39"/>
        <end position="77"/>
    </location>
</feature>
<proteinExistence type="predicted"/>
<dbReference type="InterPro" id="IPR014776">
    <property type="entry name" value="4pyrrole_Mease_sub2"/>
</dbReference>
<dbReference type="InterPro" id="IPR050714">
    <property type="entry name" value="Cobalamin_biosynth_MTase"/>
</dbReference>
<dbReference type="Proteomes" id="UP000707731">
    <property type="component" value="Unassembled WGS sequence"/>
</dbReference>
<feature type="compositionally biased region" description="Gly residues" evidence="6">
    <location>
        <begin position="16"/>
        <end position="37"/>
    </location>
</feature>
<dbReference type="EMBL" id="JADLQN010000001">
    <property type="protein sequence ID" value="MBF6354010.1"/>
    <property type="molecule type" value="Genomic_DNA"/>
</dbReference>
<organism evidence="8 9">
    <name type="scientific">Nocardia higoensis</name>
    <dbReference type="NCBI Taxonomy" id="228599"/>
    <lineage>
        <taxon>Bacteria</taxon>
        <taxon>Bacillati</taxon>
        <taxon>Actinomycetota</taxon>
        <taxon>Actinomycetes</taxon>
        <taxon>Mycobacteriales</taxon>
        <taxon>Nocardiaceae</taxon>
        <taxon>Nocardia</taxon>
    </lineage>
</organism>
<dbReference type="SUPFAM" id="SSF53790">
    <property type="entry name" value="Tetrapyrrole methylase"/>
    <property type="match status" value="1"/>
</dbReference>
<evidence type="ECO:0000313" key="9">
    <source>
        <dbReference type="Proteomes" id="UP000707731"/>
    </source>
</evidence>
<dbReference type="InterPro" id="IPR000878">
    <property type="entry name" value="4pyrrol_Mease"/>
</dbReference>
<feature type="region of interest" description="Disordered" evidence="6">
    <location>
        <begin position="337"/>
        <end position="393"/>
    </location>
</feature>
<comment type="caution">
    <text evidence="8">The sequence shown here is derived from an EMBL/GenBank/DDBJ whole genome shotgun (WGS) entry which is preliminary data.</text>
</comment>
<dbReference type="InterPro" id="IPR014777">
    <property type="entry name" value="4pyrrole_Mease_sub1"/>
</dbReference>
<feature type="region of interest" description="Disordered" evidence="6">
    <location>
        <begin position="1"/>
        <end position="100"/>
    </location>
</feature>
<sequence>MTASRSDIGRSDVGGSDVGGSDVGGSDVGGSDVGGSDVGRTDVGRPDTGRAAERRAAERRTGEGRTGEGRTDGDSRAGESVGVTDSRGRRRDAAGAGRASAVESAVTGAGADRFRTGGAVIEAAAPGPATRWPGSPIAVVGIGADGWPGLGAGACAAIEGADVVFGSARQLELLPARVGGERRSWPSPLLPALPDILLRHADRRVCVLASGDPMFYGIGVTLARLFGPASLRVLPQPSSASLACARLGWALADTPVVSVVGRPLAGVLPELTDGRRVLVLSADETTPVALAQLLCANGLEGSRLTVLEQLGGPSERIGTATAAELAAPIGDPLYLDPIADSRDEPPRADQVGVVRPGRGRHRADRNEGGLLDSVWHSSEPSHAGRRRAAEPVAVAPSVEATGVSADGAGASGIDPRAIDPLNIVAIDTVASPGAARRTRVPGLPDESFGGDGQLTKAEVRALTLSALAPAPGELLWDIGGGSGSIAIEWCRAHPACRAIGFERLERRRAAIAANAEALGVPQVTVRGEAMTELAANSDGTPDAIFVGGGLTQEGLLESCLDRLRPGGRLVANAVTAETEALLVRSAAQYGGKLRKFQIYRAEPLGGFTAWRPHLPVAQWVWTKSG</sequence>
<accession>A0ABS0D6A1</accession>
<feature type="domain" description="Tetrapyrrole methylase" evidence="7">
    <location>
        <begin position="137"/>
        <end position="326"/>
    </location>
</feature>
<evidence type="ECO:0000259" key="7">
    <source>
        <dbReference type="Pfam" id="PF00590"/>
    </source>
</evidence>
<keyword evidence="4" id="KW-0808">Transferase</keyword>
<comment type="pathway">
    <text evidence="1">Cofactor biosynthesis; adenosylcobalamin biosynthesis.</text>
</comment>
<dbReference type="NCBIfam" id="TIGR02467">
    <property type="entry name" value="CbiE"/>
    <property type="match status" value="1"/>
</dbReference>
<evidence type="ECO:0000256" key="6">
    <source>
        <dbReference type="SAM" id="MobiDB-lite"/>
    </source>
</evidence>
<evidence type="ECO:0000256" key="3">
    <source>
        <dbReference type="ARBA" id="ARBA00022603"/>
    </source>
</evidence>
<dbReference type="PANTHER" id="PTHR43182">
    <property type="entry name" value="COBALT-PRECORRIN-6B C(15)-METHYLTRANSFERASE (DECARBOXYLATING)"/>
    <property type="match status" value="1"/>
</dbReference>
<feature type="compositionally biased region" description="Low complexity" evidence="6">
    <location>
        <begin position="1"/>
        <end position="15"/>
    </location>
</feature>
<evidence type="ECO:0000313" key="8">
    <source>
        <dbReference type="EMBL" id="MBF6354010.1"/>
    </source>
</evidence>
<dbReference type="Gene3D" id="3.40.50.150">
    <property type="entry name" value="Vaccinia Virus protein VP39"/>
    <property type="match status" value="1"/>
</dbReference>
<evidence type="ECO:0000256" key="4">
    <source>
        <dbReference type="ARBA" id="ARBA00022679"/>
    </source>
</evidence>
<dbReference type="NCBIfam" id="TIGR02469">
    <property type="entry name" value="CbiT"/>
    <property type="match status" value="1"/>
</dbReference>
<keyword evidence="3" id="KW-0489">Methyltransferase</keyword>
<reference evidence="8 9" key="1">
    <citation type="submission" date="2020-10" db="EMBL/GenBank/DDBJ databases">
        <title>Identification of Nocardia species via Next-generation sequencing and recognition of intraspecies genetic diversity.</title>
        <authorList>
            <person name="Li P."/>
            <person name="Li P."/>
            <person name="Lu B."/>
        </authorList>
    </citation>
    <scope>NUCLEOTIDE SEQUENCE [LARGE SCALE GENOMIC DNA]</scope>
    <source>
        <strain evidence="8 9">BJ06-0143</strain>
    </source>
</reference>
<evidence type="ECO:0000256" key="2">
    <source>
        <dbReference type="ARBA" id="ARBA00022573"/>
    </source>
</evidence>
<evidence type="ECO:0000256" key="5">
    <source>
        <dbReference type="ARBA" id="ARBA00022691"/>
    </source>
</evidence>
<keyword evidence="2" id="KW-0169">Cobalamin biosynthesis</keyword>
<evidence type="ECO:0000256" key="1">
    <source>
        <dbReference type="ARBA" id="ARBA00004953"/>
    </source>
</evidence>
<dbReference type="CDD" id="cd11644">
    <property type="entry name" value="Precorrin-6Y-MT"/>
    <property type="match status" value="1"/>
</dbReference>
<dbReference type="InterPro" id="IPR035996">
    <property type="entry name" value="4pyrrol_Methylase_sf"/>
</dbReference>
<name>A0ABS0D6A1_9NOCA</name>
<dbReference type="Pfam" id="PF00590">
    <property type="entry name" value="TP_methylase"/>
    <property type="match status" value="1"/>
</dbReference>
<keyword evidence="9" id="KW-1185">Reference proteome</keyword>
<dbReference type="PANTHER" id="PTHR43182:SF1">
    <property type="entry name" value="COBALT-PRECORRIN-7 C(5)-METHYLTRANSFERASE"/>
    <property type="match status" value="1"/>
</dbReference>
<dbReference type="Gene3D" id="3.30.950.10">
    <property type="entry name" value="Methyltransferase, Cobalt-precorrin-4 Transmethylase, Domain 2"/>
    <property type="match status" value="1"/>
</dbReference>
<protein>
    <submittedName>
        <fullName evidence="8">Precorrin-6y C5,15-methyltransferase (Decarboxylating) subunit CbiE</fullName>
    </submittedName>
</protein>
<dbReference type="InterPro" id="IPR012818">
    <property type="entry name" value="CbiE"/>
</dbReference>
<dbReference type="Gene3D" id="3.40.1010.10">
    <property type="entry name" value="Cobalt-precorrin-4 Transmethylase, Domain 1"/>
    <property type="match status" value="1"/>
</dbReference>
<dbReference type="InterPro" id="IPR014008">
    <property type="entry name" value="Cbl_synth_MTase_CbiT"/>
</dbReference>